<evidence type="ECO:0000313" key="4">
    <source>
        <dbReference type="Proteomes" id="UP001056035"/>
    </source>
</evidence>
<feature type="compositionally biased region" description="Acidic residues" evidence="1">
    <location>
        <begin position="52"/>
        <end position="61"/>
    </location>
</feature>
<keyword evidence="2" id="KW-1133">Transmembrane helix</keyword>
<evidence type="ECO:0000313" key="3">
    <source>
        <dbReference type="EMBL" id="UTI65327.1"/>
    </source>
</evidence>
<dbReference type="InterPro" id="IPR014743">
    <property type="entry name" value="Cl-channel_core"/>
</dbReference>
<accession>A0ABY5DWS9</accession>
<reference evidence="3 4" key="1">
    <citation type="submission" date="2022-06" db="EMBL/GenBank/DDBJ databases">
        <title>Paraconexibacter antarcticus.</title>
        <authorList>
            <person name="Kim C.S."/>
        </authorList>
    </citation>
    <scope>NUCLEOTIDE SEQUENCE [LARGE SCALE GENOMIC DNA]</scope>
    <source>
        <strain evidence="3 4">02-257</strain>
    </source>
</reference>
<dbReference type="Proteomes" id="UP001056035">
    <property type="component" value="Chromosome"/>
</dbReference>
<sequence length="79" mass="8416">MQGPLSAAVLMLELVDQADRLVVPMLVAIVGATVVSRLLHAPSIYSARLSEDEPPADEPEPFFEVPGSARLGHTGPEPR</sequence>
<feature type="transmembrane region" description="Helical" evidence="2">
    <location>
        <begin position="20"/>
        <end position="39"/>
    </location>
</feature>
<proteinExistence type="predicted"/>
<evidence type="ECO:0000256" key="1">
    <source>
        <dbReference type="SAM" id="MobiDB-lite"/>
    </source>
</evidence>
<protein>
    <submittedName>
        <fullName evidence="3">Uncharacterized protein</fullName>
    </submittedName>
</protein>
<dbReference type="SUPFAM" id="SSF81340">
    <property type="entry name" value="Clc chloride channel"/>
    <property type="match status" value="1"/>
</dbReference>
<feature type="region of interest" description="Disordered" evidence="1">
    <location>
        <begin position="50"/>
        <end position="79"/>
    </location>
</feature>
<organism evidence="3 4">
    <name type="scientific">Paraconexibacter antarcticus</name>
    <dbReference type="NCBI Taxonomy" id="2949664"/>
    <lineage>
        <taxon>Bacteria</taxon>
        <taxon>Bacillati</taxon>
        <taxon>Actinomycetota</taxon>
        <taxon>Thermoleophilia</taxon>
        <taxon>Solirubrobacterales</taxon>
        <taxon>Paraconexibacteraceae</taxon>
        <taxon>Paraconexibacter</taxon>
    </lineage>
</organism>
<evidence type="ECO:0000256" key="2">
    <source>
        <dbReference type="SAM" id="Phobius"/>
    </source>
</evidence>
<gene>
    <name evidence="3" type="ORF">NBH00_03735</name>
</gene>
<keyword evidence="4" id="KW-1185">Reference proteome</keyword>
<dbReference type="Gene3D" id="1.10.3080.10">
    <property type="entry name" value="Clc chloride channel"/>
    <property type="match status" value="1"/>
</dbReference>
<keyword evidence="2" id="KW-0472">Membrane</keyword>
<dbReference type="RefSeq" id="WP_254572009.1">
    <property type="nucleotide sequence ID" value="NZ_CP098502.1"/>
</dbReference>
<dbReference type="EMBL" id="CP098502">
    <property type="protein sequence ID" value="UTI65327.1"/>
    <property type="molecule type" value="Genomic_DNA"/>
</dbReference>
<keyword evidence="2" id="KW-0812">Transmembrane</keyword>
<name>A0ABY5DWS9_9ACTN</name>